<sequence>MFFYPISFPPSYPTCGNEWRWNYVIFIWVLSLGFPNRLRKALRGVGLYFYSIFALRQDMYYKDQEILRSVSIPLETGGLGGRFSIMHFGCMYTHLC</sequence>
<reference evidence="1 2" key="1">
    <citation type="submission" date="2019-04" db="EMBL/GenBank/DDBJ databases">
        <title>Friends and foes A comparative genomics studyof 23 Aspergillus species from section Flavi.</title>
        <authorList>
            <consortium name="DOE Joint Genome Institute"/>
            <person name="Kjaerbolling I."/>
            <person name="Vesth T."/>
            <person name="Frisvad J.C."/>
            <person name="Nybo J.L."/>
            <person name="Theobald S."/>
            <person name="Kildgaard S."/>
            <person name="Isbrandt T."/>
            <person name="Kuo A."/>
            <person name="Sato A."/>
            <person name="Lyhne E.K."/>
            <person name="Kogle M.E."/>
            <person name="Wiebenga A."/>
            <person name="Kun R.S."/>
            <person name="Lubbers R.J."/>
            <person name="Makela M.R."/>
            <person name="Barry K."/>
            <person name="Chovatia M."/>
            <person name="Clum A."/>
            <person name="Daum C."/>
            <person name="Haridas S."/>
            <person name="He G."/>
            <person name="LaButti K."/>
            <person name="Lipzen A."/>
            <person name="Mondo S."/>
            <person name="Riley R."/>
            <person name="Salamov A."/>
            <person name="Simmons B.A."/>
            <person name="Magnuson J.K."/>
            <person name="Henrissat B."/>
            <person name="Mortensen U.H."/>
            <person name="Larsen T.O."/>
            <person name="Devries R.P."/>
            <person name="Grigoriev I.V."/>
            <person name="Machida M."/>
            <person name="Baker S.E."/>
            <person name="Andersen M.R."/>
        </authorList>
    </citation>
    <scope>NUCLEOTIDE SEQUENCE [LARGE SCALE GENOMIC DNA]</scope>
    <source>
        <strain evidence="1 2">IBT 29228</strain>
    </source>
</reference>
<dbReference type="EMBL" id="ML736275">
    <property type="protein sequence ID" value="KAE8374810.1"/>
    <property type="molecule type" value="Genomic_DNA"/>
</dbReference>
<organism evidence="1 2">
    <name type="scientific">Aspergillus bertholletiae</name>
    <dbReference type="NCBI Taxonomy" id="1226010"/>
    <lineage>
        <taxon>Eukaryota</taxon>
        <taxon>Fungi</taxon>
        <taxon>Dikarya</taxon>
        <taxon>Ascomycota</taxon>
        <taxon>Pezizomycotina</taxon>
        <taxon>Eurotiomycetes</taxon>
        <taxon>Eurotiomycetidae</taxon>
        <taxon>Eurotiales</taxon>
        <taxon>Aspergillaceae</taxon>
        <taxon>Aspergillus</taxon>
        <taxon>Aspergillus subgen. Circumdati</taxon>
    </lineage>
</organism>
<proteinExistence type="predicted"/>
<protein>
    <submittedName>
        <fullName evidence="1">Uncharacterized protein</fullName>
    </submittedName>
</protein>
<dbReference type="AlphaFoldDB" id="A0A5N7B107"/>
<name>A0A5N7B107_9EURO</name>
<dbReference type="Proteomes" id="UP000326198">
    <property type="component" value="Unassembled WGS sequence"/>
</dbReference>
<keyword evidence="2" id="KW-1185">Reference proteome</keyword>
<accession>A0A5N7B107</accession>
<evidence type="ECO:0000313" key="2">
    <source>
        <dbReference type="Proteomes" id="UP000326198"/>
    </source>
</evidence>
<evidence type="ECO:0000313" key="1">
    <source>
        <dbReference type="EMBL" id="KAE8374810.1"/>
    </source>
</evidence>
<gene>
    <name evidence="1" type="ORF">BDV26DRAFT_32714</name>
</gene>